<evidence type="ECO:0000313" key="1">
    <source>
        <dbReference type="EMBL" id="SZX73640.1"/>
    </source>
</evidence>
<reference evidence="1 2" key="1">
    <citation type="submission" date="2016-10" db="EMBL/GenBank/DDBJ databases">
        <authorList>
            <person name="Cai Z."/>
        </authorList>
    </citation>
    <scope>NUCLEOTIDE SEQUENCE [LARGE SCALE GENOMIC DNA]</scope>
</reference>
<proteinExistence type="predicted"/>
<protein>
    <recommendedName>
        <fullName evidence="3">F-box domain-containing protein</fullName>
    </recommendedName>
</protein>
<dbReference type="AlphaFoldDB" id="A0A383W8X1"/>
<organism evidence="1 2">
    <name type="scientific">Tetradesmus obliquus</name>
    <name type="common">Green alga</name>
    <name type="synonym">Acutodesmus obliquus</name>
    <dbReference type="NCBI Taxonomy" id="3088"/>
    <lineage>
        <taxon>Eukaryota</taxon>
        <taxon>Viridiplantae</taxon>
        <taxon>Chlorophyta</taxon>
        <taxon>core chlorophytes</taxon>
        <taxon>Chlorophyceae</taxon>
        <taxon>CS clade</taxon>
        <taxon>Sphaeropleales</taxon>
        <taxon>Scenedesmaceae</taxon>
        <taxon>Tetradesmus</taxon>
    </lineage>
</organism>
<keyword evidence="2" id="KW-1185">Reference proteome</keyword>
<dbReference type="EMBL" id="FNXT01001194">
    <property type="protein sequence ID" value="SZX73640.1"/>
    <property type="molecule type" value="Genomic_DNA"/>
</dbReference>
<name>A0A383W8X1_TETOB</name>
<evidence type="ECO:0000313" key="2">
    <source>
        <dbReference type="Proteomes" id="UP000256970"/>
    </source>
</evidence>
<gene>
    <name evidence="1" type="ORF">BQ4739_LOCUS13896</name>
</gene>
<evidence type="ECO:0008006" key="3">
    <source>
        <dbReference type="Google" id="ProtNLM"/>
    </source>
</evidence>
<sequence length="166" mass="17994">MQKDDSQSCGMPLQEAADQNLLALSVALAHPLISADPSLLCAAARTCKAWRDAVQQCKACNTIISIKSQASLPWLCSFTRWLPKHALLVKQINSYDLGRLRRQGKLHGLAWQTHLETAQHIVQQALQLAAAAPADDGPAVSAAAAVLHPQQQEQQGLRLASFITGW</sequence>
<dbReference type="Proteomes" id="UP000256970">
    <property type="component" value="Unassembled WGS sequence"/>
</dbReference>
<accession>A0A383W8X1</accession>